<name>A0A7W7C9J2_9PSEU</name>
<keyword evidence="1" id="KW-0805">Transcription regulation</keyword>
<protein>
    <submittedName>
        <fullName evidence="6">AcrR family transcriptional regulator</fullName>
    </submittedName>
</protein>
<dbReference type="GO" id="GO:0000976">
    <property type="term" value="F:transcription cis-regulatory region binding"/>
    <property type="evidence" value="ECO:0007669"/>
    <property type="project" value="TreeGrafter"/>
</dbReference>
<evidence type="ECO:0000256" key="4">
    <source>
        <dbReference type="PROSITE-ProRule" id="PRU00335"/>
    </source>
</evidence>
<evidence type="ECO:0000313" key="7">
    <source>
        <dbReference type="Proteomes" id="UP000533598"/>
    </source>
</evidence>
<gene>
    <name evidence="6" type="ORF">HNR67_003172</name>
</gene>
<organism evidence="6 7">
    <name type="scientific">Crossiella cryophila</name>
    <dbReference type="NCBI Taxonomy" id="43355"/>
    <lineage>
        <taxon>Bacteria</taxon>
        <taxon>Bacillati</taxon>
        <taxon>Actinomycetota</taxon>
        <taxon>Actinomycetes</taxon>
        <taxon>Pseudonocardiales</taxon>
        <taxon>Pseudonocardiaceae</taxon>
        <taxon>Crossiella</taxon>
    </lineage>
</organism>
<keyword evidence="2 4" id="KW-0238">DNA-binding</keyword>
<dbReference type="RefSeq" id="WP_185002927.1">
    <property type="nucleotide sequence ID" value="NZ_BAAAUI010000002.1"/>
</dbReference>
<feature type="DNA-binding region" description="H-T-H motif" evidence="4">
    <location>
        <begin position="30"/>
        <end position="49"/>
    </location>
</feature>
<dbReference type="PANTHER" id="PTHR30055:SF234">
    <property type="entry name" value="HTH-TYPE TRANSCRIPTIONAL REGULATOR BETI"/>
    <property type="match status" value="1"/>
</dbReference>
<evidence type="ECO:0000259" key="5">
    <source>
        <dbReference type="PROSITE" id="PS50977"/>
    </source>
</evidence>
<dbReference type="SUPFAM" id="SSF46689">
    <property type="entry name" value="Homeodomain-like"/>
    <property type="match status" value="1"/>
</dbReference>
<reference evidence="6 7" key="1">
    <citation type="submission" date="2020-08" db="EMBL/GenBank/DDBJ databases">
        <title>Sequencing the genomes of 1000 actinobacteria strains.</title>
        <authorList>
            <person name="Klenk H.-P."/>
        </authorList>
    </citation>
    <scope>NUCLEOTIDE SEQUENCE [LARGE SCALE GENOMIC DNA]</scope>
    <source>
        <strain evidence="6 7">DSM 44230</strain>
    </source>
</reference>
<dbReference type="AlphaFoldDB" id="A0A7W7C9J2"/>
<proteinExistence type="predicted"/>
<accession>A0A7W7C9J2</accession>
<dbReference type="PANTHER" id="PTHR30055">
    <property type="entry name" value="HTH-TYPE TRANSCRIPTIONAL REGULATOR RUTR"/>
    <property type="match status" value="1"/>
</dbReference>
<dbReference type="InterPro" id="IPR001647">
    <property type="entry name" value="HTH_TetR"/>
</dbReference>
<dbReference type="PROSITE" id="PS50977">
    <property type="entry name" value="HTH_TETR_2"/>
    <property type="match status" value="1"/>
</dbReference>
<dbReference type="SUPFAM" id="SSF48498">
    <property type="entry name" value="Tetracyclin repressor-like, C-terminal domain"/>
    <property type="match status" value="1"/>
</dbReference>
<dbReference type="Gene3D" id="1.10.10.60">
    <property type="entry name" value="Homeodomain-like"/>
    <property type="match status" value="1"/>
</dbReference>
<dbReference type="GO" id="GO:0003700">
    <property type="term" value="F:DNA-binding transcription factor activity"/>
    <property type="evidence" value="ECO:0007669"/>
    <property type="project" value="TreeGrafter"/>
</dbReference>
<evidence type="ECO:0000256" key="2">
    <source>
        <dbReference type="ARBA" id="ARBA00023125"/>
    </source>
</evidence>
<dbReference type="PRINTS" id="PR00455">
    <property type="entry name" value="HTHTETR"/>
</dbReference>
<comment type="caution">
    <text evidence="6">The sequence shown here is derived from an EMBL/GenBank/DDBJ whole genome shotgun (WGS) entry which is preliminary data.</text>
</comment>
<dbReference type="EMBL" id="JACHMH010000001">
    <property type="protein sequence ID" value="MBB4677054.1"/>
    <property type="molecule type" value="Genomic_DNA"/>
</dbReference>
<evidence type="ECO:0000256" key="3">
    <source>
        <dbReference type="ARBA" id="ARBA00023163"/>
    </source>
</evidence>
<keyword evidence="3" id="KW-0804">Transcription</keyword>
<dbReference type="InterPro" id="IPR009057">
    <property type="entry name" value="Homeodomain-like_sf"/>
</dbReference>
<dbReference type="Proteomes" id="UP000533598">
    <property type="component" value="Unassembled WGS sequence"/>
</dbReference>
<feature type="domain" description="HTH tetR-type" evidence="5">
    <location>
        <begin position="7"/>
        <end position="67"/>
    </location>
</feature>
<evidence type="ECO:0000256" key="1">
    <source>
        <dbReference type="ARBA" id="ARBA00023015"/>
    </source>
</evidence>
<dbReference type="InterPro" id="IPR050109">
    <property type="entry name" value="HTH-type_TetR-like_transc_reg"/>
</dbReference>
<keyword evidence="7" id="KW-1185">Reference proteome</keyword>
<dbReference type="InterPro" id="IPR036271">
    <property type="entry name" value="Tet_transcr_reg_TetR-rel_C_sf"/>
</dbReference>
<dbReference type="Gene3D" id="1.10.357.10">
    <property type="entry name" value="Tetracycline Repressor, domain 2"/>
    <property type="match status" value="1"/>
</dbReference>
<sequence>MAHVPASERRPQLVRAAIDLMGREGIAAGSTRAIATELGVAQATVHYTFGTKEGLYRAVLEQVTLDLIERVRQAVPADGTFEQTLGALAAAQWRTVREQPNHYQLLTELLLYAVRTPALSDAPRSHYGEIVEVTADLIGEAAQRTGRTLAQSPALLARFYLAGFEGLVAQHVALPDEASEQAGLRNLVAALLALADGRLDPAQPA</sequence>
<evidence type="ECO:0000313" key="6">
    <source>
        <dbReference type="EMBL" id="MBB4677054.1"/>
    </source>
</evidence>
<dbReference type="Pfam" id="PF00440">
    <property type="entry name" value="TetR_N"/>
    <property type="match status" value="1"/>
</dbReference>